<accession>A0A806C3H3</accession>
<keyword evidence="2" id="KW-1185">Reference proteome</keyword>
<proteinExistence type="predicted"/>
<gene>
    <name evidence="1" type="ORF">BSV1_S19</name>
</gene>
<dbReference type="RefSeq" id="WP_012672718.1">
    <property type="nucleotide sequence ID" value="NC_012252.1"/>
</dbReference>
<organism evidence="1 2">
    <name type="scientific">Borreliella finlandensis</name>
    <dbReference type="NCBI Taxonomy" id="498741"/>
    <lineage>
        <taxon>Bacteria</taxon>
        <taxon>Pseudomonadati</taxon>
        <taxon>Spirochaetota</taxon>
        <taxon>Spirochaetia</taxon>
        <taxon>Spirochaetales</taxon>
        <taxon>Borreliaceae</taxon>
        <taxon>Borreliella</taxon>
    </lineage>
</organism>
<dbReference type="EMBL" id="CP001517">
    <property type="protein sequence ID" value="ACN93318.1"/>
    <property type="molecule type" value="Genomic_DNA"/>
</dbReference>
<keyword evidence="1" id="KW-0614">Plasmid</keyword>
<dbReference type="Proteomes" id="UP000006166">
    <property type="component" value="Plasmid SV1_cp32-3"/>
</dbReference>
<evidence type="ECO:0000313" key="1">
    <source>
        <dbReference type="EMBL" id="ACN93318.1"/>
    </source>
</evidence>
<evidence type="ECO:0000313" key="2">
    <source>
        <dbReference type="Proteomes" id="UP000006166"/>
    </source>
</evidence>
<dbReference type="AlphaFoldDB" id="A0A806C3H3"/>
<dbReference type="InterPro" id="IPR020288">
    <property type="entry name" value="Sheath_initiator"/>
</dbReference>
<name>A0A806C3H3_9SPIR</name>
<geneLocation type="plasmid" evidence="1 2">
    <name>SV1_cp32-3</name>
</geneLocation>
<dbReference type="Pfam" id="PF10934">
    <property type="entry name" value="Sheath_initiator"/>
    <property type="match status" value="1"/>
</dbReference>
<sequence length="110" mass="12820">MDLRIGNNFELVFNNDVSLVDGIDEQKQRLFIFLKTLKGSLSYAPNWGLDYFLLLKLLKINNLQAVKNYFHEISKELNLDLSNISTTIKDRKVHISFFFSGDVLNMEFDL</sequence>
<protein>
    <submittedName>
        <fullName evidence="1">Uncharacterized protein</fullName>
    </submittedName>
</protein>
<reference evidence="1 2" key="1">
    <citation type="journal article" date="2011" name="J. Bacteriol.">
        <title>Whole genome sequence of an unusual Borrelia burgdorferi sensu lato isolate.</title>
        <authorList>
            <person name="Casjens S.R."/>
            <person name="Fraser-Liggett C.M."/>
            <person name="Mongodin E.F."/>
            <person name="Qiu W.G."/>
            <person name="Dunn J.J."/>
            <person name="Luft B.J."/>
            <person name="Schutzer S.E."/>
        </authorList>
    </citation>
    <scope>NUCLEOTIDE SEQUENCE [LARGE SCALE GENOMIC DNA]</scope>
    <source>
        <strain evidence="1 2">SV1</strain>
    </source>
</reference>